<feature type="domain" description="Flagella basal body P-ring formation protein FlgA SAF" evidence="2">
    <location>
        <begin position="119"/>
        <end position="178"/>
    </location>
</feature>
<proteinExistence type="predicted"/>
<protein>
    <submittedName>
        <fullName evidence="3">Flagella basal body P-ring formation protein FlgA</fullName>
    </submittedName>
</protein>
<feature type="chain" id="PRO_5041690617" evidence="1">
    <location>
        <begin position="23"/>
        <end position="183"/>
    </location>
</feature>
<dbReference type="Gene3D" id="2.30.30.760">
    <property type="match status" value="1"/>
</dbReference>
<evidence type="ECO:0000313" key="4">
    <source>
        <dbReference type="Proteomes" id="UP001302429"/>
    </source>
</evidence>
<accession>A0AA97F5L7</accession>
<evidence type="ECO:0000259" key="2">
    <source>
        <dbReference type="Pfam" id="PF13144"/>
    </source>
</evidence>
<keyword evidence="3" id="KW-0969">Cilium</keyword>
<name>A0AA97F5L7_9SPHN</name>
<organism evidence="3 4">
    <name type="scientific">Alterisphingorhabdus coralli</name>
    <dbReference type="NCBI Taxonomy" id="3071408"/>
    <lineage>
        <taxon>Bacteria</taxon>
        <taxon>Pseudomonadati</taxon>
        <taxon>Pseudomonadota</taxon>
        <taxon>Alphaproteobacteria</taxon>
        <taxon>Sphingomonadales</taxon>
        <taxon>Sphingomonadaceae</taxon>
        <taxon>Alterisphingorhabdus (ex Yan et al. 2024)</taxon>
    </lineage>
</organism>
<keyword evidence="3" id="KW-0966">Cell projection</keyword>
<feature type="signal peptide" evidence="1">
    <location>
        <begin position="1"/>
        <end position="22"/>
    </location>
</feature>
<sequence length="183" mass="19787">MKARIFTPLIIAATAVSAPAYAGKFQDHDILDALVAARLGSEIGQPGGALAPVDRRLKLAQCPQTPKVSDDGTDAAIVRCDALGWRIRVPINVSAQNSRVRATSSSSARTISARYNPAQNMIAIRRGEPVRLSIRKRGFSLSRMMIADRNGRIGEVIPVRADRRESPIMVRVTDVGEASLMGR</sequence>
<dbReference type="AlphaFoldDB" id="A0AA97F5L7"/>
<dbReference type="KEGG" id="acoa:RB602_13025"/>
<dbReference type="Pfam" id="PF13144">
    <property type="entry name" value="ChapFlgA"/>
    <property type="match status" value="1"/>
</dbReference>
<reference evidence="3 4" key="1">
    <citation type="submission" date="2023-10" db="EMBL/GenBank/DDBJ databases">
        <title>Complete genome sequence of a Sphingomonadaceae bacterium.</title>
        <authorList>
            <person name="Yan C."/>
        </authorList>
    </citation>
    <scope>NUCLEOTIDE SEQUENCE [LARGE SCALE GENOMIC DNA]</scope>
    <source>
        <strain evidence="3 4">SCSIO 66989</strain>
    </source>
</reference>
<gene>
    <name evidence="3" type="ORF">RB602_13025</name>
</gene>
<keyword evidence="1" id="KW-0732">Signal</keyword>
<evidence type="ECO:0000256" key="1">
    <source>
        <dbReference type="SAM" id="SignalP"/>
    </source>
</evidence>
<dbReference type="InterPro" id="IPR017585">
    <property type="entry name" value="SAF_FlgA"/>
</dbReference>
<keyword evidence="4" id="KW-1185">Reference proteome</keyword>
<dbReference type="Proteomes" id="UP001302429">
    <property type="component" value="Chromosome"/>
</dbReference>
<keyword evidence="3" id="KW-0282">Flagellum</keyword>
<dbReference type="EMBL" id="CP136594">
    <property type="protein sequence ID" value="WOE74754.1"/>
    <property type="molecule type" value="Genomic_DNA"/>
</dbReference>
<dbReference type="RefSeq" id="WP_317081059.1">
    <property type="nucleotide sequence ID" value="NZ_CP136594.1"/>
</dbReference>
<evidence type="ECO:0000313" key="3">
    <source>
        <dbReference type="EMBL" id="WOE74754.1"/>
    </source>
</evidence>